<dbReference type="InterPro" id="IPR002104">
    <property type="entry name" value="Integrase_catalytic"/>
</dbReference>
<feature type="domain" description="Tyr recombinase" evidence="5">
    <location>
        <begin position="225"/>
        <end position="423"/>
    </location>
</feature>
<dbReference type="Pfam" id="PF00589">
    <property type="entry name" value="Phage_integrase"/>
    <property type="match status" value="1"/>
</dbReference>
<dbReference type="InterPro" id="IPR010998">
    <property type="entry name" value="Integrase_recombinase_N"/>
</dbReference>
<dbReference type="PROSITE" id="PS51900">
    <property type="entry name" value="CB"/>
    <property type="match status" value="1"/>
</dbReference>
<accession>A0ABT0R6F0</accession>
<dbReference type="PROSITE" id="PS51898">
    <property type="entry name" value="TYR_RECOMBINASE"/>
    <property type="match status" value="1"/>
</dbReference>
<protein>
    <submittedName>
        <fullName evidence="7">Tyrosine-type recombinase/integrase</fullName>
    </submittedName>
</protein>
<comment type="caution">
    <text evidence="7">The sequence shown here is derived from an EMBL/GenBank/DDBJ whole genome shotgun (WGS) entry which is preliminary data.</text>
</comment>
<keyword evidence="3" id="KW-0233">DNA recombination</keyword>
<dbReference type="PANTHER" id="PTHR30349:SF94">
    <property type="entry name" value="INTEGRASE_RECOMBINASE HI_1414-RELATED"/>
    <property type="match status" value="1"/>
</dbReference>
<name>A0ABT0R6F0_9BACT</name>
<dbReference type="PANTHER" id="PTHR30349">
    <property type="entry name" value="PHAGE INTEGRASE-RELATED"/>
    <property type="match status" value="1"/>
</dbReference>
<dbReference type="InterPro" id="IPR013762">
    <property type="entry name" value="Integrase-like_cat_sf"/>
</dbReference>
<dbReference type="EMBL" id="JAMGSI010000001">
    <property type="protein sequence ID" value="MCL6656507.1"/>
    <property type="molecule type" value="Genomic_DNA"/>
</dbReference>
<dbReference type="InterPro" id="IPR050090">
    <property type="entry name" value="Tyrosine_recombinase_XerCD"/>
</dbReference>
<dbReference type="GeneID" id="84023032"/>
<evidence type="ECO:0000256" key="3">
    <source>
        <dbReference type="ARBA" id="ARBA00023172"/>
    </source>
</evidence>
<dbReference type="InterPro" id="IPR044068">
    <property type="entry name" value="CB"/>
</dbReference>
<evidence type="ECO:0000313" key="7">
    <source>
        <dbReference type="EMBL" id="MCL6656507.1"/>
    </source>
</evidence>
<dbReference type="Proteomes" id="UP001202031">
    <property type="component" value="Unassembled WGS sequence"/>
</dbReference>
<evidence type="ECO:0000259" key="5">
    <source>
        <dbReference type="PROSITE" id="PS51898"/>
    </source>
</evidence>
<feature type="domain" description="Core-binding (CB)" evidence="6">
    <location>
        <begin position="115"/>
        <end position="203"/>
    </location>
</feature>
<sequence>MKKEHTIDTTKSMASIYKKPNSPYWYAQYRVRTATGWKLVRLSTKIEHTPATVTREVKEAAEAVGKALNVLTKEQAMTKAQRLADALESTARANLPAYQLRRSISALSTELTGESIEMPSVKSWLDDHMKRIIRNGLKPASIANYKQAFDKFRASMGERINLPLDRITPLMLDDFKNHLLSRVSPSTANIALTLVSAAFQAAVDYKIIETNPFTAIAKPHKGKVIKRRKFELEELEKVMAACNLEWRSMVKTCLYTGGQRLGDVATLRWSQVDGKRGVIRMTTQKKGKPLMIPIFPALKKHLQQRRKEAPGEFLHPECADIFESKGSGRLSNIFGRILYQCGLITKDPLAAGKKYKKQEGNGTETRRHVNDLSFHSLRYTATTMLHDAGVPPALVQAIVGHDSREVHEGYIDFGAKEFTQALEKLPDL</sequence>
<gene>
    <name evidence="7" type="ORF">M8N44_04135</name>
</gene>
<proteinExistence type="predicted"/>
<dbReference type="CDD" id="cd00796">
    <property type="entry name" value="INT_Rci_Hp1_C"/>
    <property type="match status" value="1"/>
</dbReference>
<evidence type="ECO:0000256" key="4">
    <source>
        <dbReference type="PROSITE-ProRule" id="PRU01248"/>
    </source>
</evidence>
<keyword evidence="8" id="KW-1185">Reference proteome</keyword>
<keyword evidence="2 4" id="KW-0238">DNA-binding</keyword>
<keyword evidence="1" id="KW-0229">DNA integration</keyword>
<evidence type="ECO:0000256" key="2">
    <source>
        <dbReference type="ARBA" id="ARBA00023125"/>
    </source>
</evidence>
<organism evidence="7 8">
    <name type="scientific">Akkermansia massiliensis</name>
    <dbReference type="NCBI Taxonomy" id="2927224"/>
    <lineage>
        <taxon>Bacteria</taxon>
        <taxon>Pseudomonadati</taxon>
        <taxon>Verrucomicrobiota</taxon>
        <taxon>Verrucomicrobiia</taxon>
        <taxon>Verrucomicrobiales</taxon>
        <taxon>Akkermansiaceae</taxon>
        <taxon>Akkermansia</taxon>
    </lineage>
</organism>
<dbReference type="Gene3D" id="1.10.443.10">
    <property type="entry name" value="Intergrase catalytic core"/>
    <property type="match status" value="1"/>
</dbReference>
<reference evidence="7 8" key="1">
    <citation type="submission" date="2022-03" db="EMBL/GenBank/DDBJ databases">
        <title>Taxonomic description of new species and reclassification of some bacterial strains.</title>
        <authorList>
            <person name="Ndongo S."/>
        </authorList>
    </citation>
    <scope>NUCLEOTIDE SEQUENCE [LARGE SCALE GENOMIC DNA]</scope>
    <source>
        <strain evidence="7 8">Marseille-P6666</strain>
    </source>
</reference>
<dbReference type="SUPFAM" id="SSF56349">
    <property type="entry name" value="DNA breaking-rejoining enzymes"/>
    <property type="match status" value="1"/>
</dbReference>
<evidence type="ECO:0000259" key="6">
    <source>
        <dbReference type="PROSITE" id="PS51900"/>
    </source>
</evidence>
<evidence type="ECO:0000256" key="1">
    <source>
        <dbReference type="ARBA" id="ARBA00022908"/>
    </source>
</evidence>
<evidence type="ECO:0000313" key="8">
    <source>
        <dbReference type="Proteomes" id="UP001202031"/>
    </source>
</evidence>
<dbReference type="Pfam" id="PF13102">
    <property type="entry name" value="Phage_int_SAM_5"/>
    <property type="match status" value="1"/>
</dbReference>
<dbReference type="RefSeq" id="WP_249853032.1">
    <property type="nucleotide sequence ID" value="NZ_JAMGSI010000001.1"/>
</dbReference>
<dbReference type="InterPro" id="IPR025269">
    <property type="entry name" value="SAM-like_dom"/>
</dbReference>
<dbReference type="Gene3D" id="1.10.150.130">
    <property type="match status" value="1"/>
</dbReference>
<dbReference type="InterPro" id="IPR011010">
    <property type="entry name" value="DNA_brk_join_enz"/>
</dbReference>